<feature type="transmembrane region" description="Helical" evidence="1">
    <location>
        <begin position="204"/>
        <end position="222"/>
    </location>
</feature>
<protein>
    <submittedName>
        <fullName evidence="2">Low temperature requirement protein A</fullName>
    </submittedName>
</protein>
<keyword evidence="1" id="KW-0472">Membrane</keyword>
<evidence type="ECO:0000313" key="2">
    <source>
        <dbReference type="EMBL" id="HIW70705.1"/>
    </source>
</evidence>
<sequence length="227" mass="25492">MILGFRTITFFIGGFIPGRVGTTIAVVGVILSWIAPAFTGKYTRHRPIIFSHLLERLTALIIMMFGETIVGIADYFTEQNFSIYSLLIFISAVGLFFTYILEFDHLIDEDQTQQTGNLLIYLHYFILFGISFFTVSLKFISEPDANPIFAASRLFAGIALVYIGLGLANRYNRILVSGKLMATFAVTTIVGYLCNLHWHTFPSFVITSTVVIIVNAAILTYYKTVHE</sequence>
<feature type="transmembrane region" description="Helical" evidence="1">
    <location>
        <begin position="180"/>
        <end position="198"/>
    </location>
</feature>
<evidence type="ECO:0000256" key="1">
    <source>
        <dbReference type="SAM" id="Phobius"/>
    </source>
</evidence>
<gene>
    <name evidence="2" type="ORF">H9876_04985</name>
</gene>
<name>A0A9D1QR81_9LACO</name>
<reference evidence="2" key="1">
    <citation type="journal article" date="2021" name="PeerJ">
        <title>Extensive microbial diversity within the chicken gut microbiome revealed by metagenomics and culture.</title>
        <authorList>
            <person name="Gilroy R."/>
            <person name="Ravi A."/>
            <person name="Getino M."/>
            <person name="Pursley I."/>
            <person name="Horton D.L."/>
            <person name="Alikhan N.F."/>
            <person name="Baker D."/>
            <person name="Gharbi K."/>
            <person name="Hall N."/>
            <person name="Watson M."/>
            <person name="Adriaenssens E.M."/>
            <person name="Foster-Nyarko E."/>
            <person name="Jarju S."/>
            <person name="Secka A."/>
            <person name="Antonio M."/>
            <person name="Oren A."/>
            <person name="Chaudhuri R.R."/>
            <person name="La Ragione R."/>
            <person name="Hildebrand F."/>
            <person name="Pallen M.J."/>
        </authorList>
    </citation>
    <scope>NUCLEOTIDE SEQUENCE</scope>
    <source>
        <strain evidence="2">ChiHejej3B27-2180</strain>
    </source>
</reference>
<dbReference type="InterPro" id="IPR010640">
    <property type="entry name" value="Low_temperature_requirement_A"/>
</dbReference>
<reference evidence="2" key="2">
    <citation type="submission" date="2021-04" db="EMBL/GenBank/DDBJ databases">
        <authorList>
            <person name="Gilroy R."/>
        </authorList>
    </citation>
    <scope>NUCLEOTIDE SEQUENCE</scope>
    <source>
        <strain evidence="2">ChiHejej3B27-2180</strain>
    </source>
</reference>
<dbReference type="AlphaFoldDB" id="A0A9D1QR81"/>
<keyword evidence="1" id="KW-0812">Transmembrane</keyword>
<dbReference type="EMBL" id="DXGK01000104">
    <property type="protein sequence ID" value="HIW70705.1"/>
    <property type="molecule type" value="Genomic_DNA"/>
</dbReference>
<organism evidence="2 3">
    <name type="scientific">Candidatus Limosilactobacillus merdipullorum</name>
    <dbReference type="NCBI Taxonomy" id="2838653"/>
    <lineage>
        <taxon>Bacteria</taxon>
        <taxon>Bacillati</taxon>
        <taxon>Bacillota</taxon>
        <taxon>Bacilli</taxon>
        <taxon>Lactobacillales</taxon>
        <taxon>Lactobacillaceae</taxon>
        <taxon>Limosilactobacillus</taxon>
    </lineage>
</organism>
<comment type="caution">
    <text evidence="2">The sequence shown here is derived from an EMBL/GenBank/DDBJ whole genome shotgun (WGS) entry which is preliminary data.</text>
</comment>
<feature type="transmembrane region" description="Helical" evidence="1">
    <location>
        <begin position="20"/>
        <end position="38"/>
    </location>
</feature>
<feature type="transmembrane region" description="Helical" evidence="1">
    <location>
        <begin position="121"/>
        <end position="141"/>
    </location>
</feature>
<dbReference type="Proteomes" id="UP000886878">
    <property type="component" value="Unassembled WGS sequence"/>
</dbReference>
<feature type="transmembrane region" description="Helical" evidence="1">
    <location>
        <begin position="83"/>
        <end position="101"/>
    </location>
</feature>
<keyword evidence="1" id="KW-1133">Transmembrane helix</keyword>
<feature type="transmembrane region" description="Helical" evidence="1">
    <location>
        <begin position="147"/>
        <end position="168"/>
    </location>
</feature>
<feature type="transmembrane region" description="Helical" evidence="1">
    <location>
        <begin position="59"/>
        <end position="77"/>
    </location>
</feature>
<proteinExistence type="predicted"/>
<accession>A0A9D1QR81</accession>
<dbReference type="Pfam" id="PF06772">
    <property type="entry name" value="LtrA"/>
    <property type="match status" value="1"/>
</dbReference>
<evidence type="ECO:0000313" key="3">
    <source>
        <dbReference type="Proteomes" id="UP000886878"/>
    </source>
</evidence>